<keyword evidence="2 5" id="KW-0812">Transmembrane</keyword>
<dbReference type="InterPro" id="IPR013057">
    <property type="entry name" value="AA_transpt_TM"/>
</dbReference>
<keyword evidence="8" id="KW-1185">Reference proteome</keyword>
<feature type="transmembrane region" description="Helical" evidence="5">
    <location>
        <begin position="54"/>
        <end position="74"/>
    </location>
</feature>
<feature type="transmembrane region" description="Helical" evidence="5">
    <location>
        <begin position="398"/>
        <end position="420"/>
    </location>
</feature>
<dbReference type="GO" id="GO:0015179">
    <property type="term" value="F:L-amino acid transmembrane transporter activity"/>
    <property type="evidence" value="ECO:0007669"/>
    <property type="project" value="TreeGrafter"/>
</dbReference>
<feature type="domain" description="Amino acid transporter transmembrane" evidence="6">
    <location>
        <begin position="48"/>
        <end position="441"/>
    </location>
</feature>
<dbReference type="Gene3D" id="1.20.1740.10">
    <property type="entry name" value="Amino acid/polyamine transporter I"/>
    <property type="match status" value="1"/>
</dbReference>
<feature type="transmembrane region" description="Helical" evidence="5">
    <location>
        <begin position="80"/>
        <end position="100"/>
    </location>
</feature>
<dbReference type="GeneID" id="92364630"/>
<feature type="transmembrane region" description="Helical" evidence="5">
    <location>
        <begin position="322"/>
        <end position="340"/>
    </location>
</feature>
<evidence type="ECO:0000256" key="5">
    <source>
        <dbReference type="SAM" id="Phobius"/>
    </source>
</evidence>
<dbReference type="PANTHER" id="PTHR22950">
    <property type="entry name" value="AMINO ACID TRANSPORTER"/>
    <property type="match status" value="1"/>
</dbReference>
<dbReference type="VEuPathDB" id="CryptoDB:cand_004450"/>
<dbReference type="RefSeq" id="XP_067067354.1">
    <property type="nucleotide sequence ID" value="XM_067210688.1"/>
</dbReference>
<accession>A0A1J4MQ00</accession>
<name>A0A1J4MQ00_9CRYT</name>
<comment type="subcellular location">
    <subcellularLocation>
        <location evidence="1">Membrane</location>
        <topology evidence="1">Multi-pass membrane protein</topology>
    </subcellularLocation>
</comment>
<evidence type="ECO:0000256" key="4">
    <source>
        <dbReference type="ARBA" id="ARBA00023136"/>
    </source>
</evidence>
<gene>
    <name evidence="7" type="ORF">cand_004450</name>
</gene>
<dbReference type="Pfam" id="PF01490">
    <property type="entry name" value="Aa_trans"/>
    <property type="match status" value="1"/>
</dbReference>
<dbReference type="AlphaFoldDB" id="A0A1J4MQ00"/>
<evidence type="ECO:0000256" key="3">
    <source>
        <dbReference type="ARBA" id="ARBA00022989"/>
    </source>
</evidence>
<evidence type="ECO:0000259" key="6">
    <source>
        <dbReference type="Pfam" id="PF01490"/>
    </source>
</evidence>
<feature type="transmembrane region" description="Helical" evidence="5">
    <location>
        <begin position="203"/>
        <end position="221"/>
    </location>
</feature>
<keyword evidence="4 5" id="KW-0472">Membrane</keyword>
<evidence type="ECO:0000313" key="7">
    <source>
        <dbReference type="EMBL" id="OII75084.1"/>
    </source>
</evidence>
<sequence>MAKFSAENTSLLPTINPYKDGKKASLIERLSEQLIISMEKLGLRHVNKSSVTSAFFALVNTTMGVGVLGLPWAYSQNGLLQGILLTLLSGIFSILACVLLSEISLVLDKDGGNESVTYYTIAEKTFPKMKLMIDMSILVMSLGACSTYLIVVVSVLQTLFEPFFPDSMSVSTIRTLILFAIVIFVIGPASYPTTLAELTIINWIAVFSSLYVVIVVIYSFLSQISQLPILLQRVDLFSTNSAINLLQTFPIYVFSFTCHHNFLNVANELENKTLFRLIITCILSIGFCIIVYVFMGVSGYLLFGNTLKSSDILSMFDTSTTIILIARIVLVSSLVFSFPVSCHSFRKSLAIIIKGGQDADSSFPKDRYMLRSITLLFLFICTTIAFLTTDLGLTYELIGLFCSNTVCYFLPAILFLKVFWDKPLGFLKISATILLIFSVLVYPVCFSAILYPYFYRQNKS</sequence>
<reference evidence="7 8" key="1">
    <citation type="submission" date="2016-10" db="EMBL/GenBank/DDBJ databases">
        <title>Reductive evolution of mitochondrial metabolism and differential evolution of invasion-related proteins in Cryptosporidium.</title>
        <authorList>
            <person name="Liu S."/>
            <person name="Roellig D.M."/>
            <person name="Guo Y."/>
            <person name="Li N."/>
            <person name="Frace M.A."/>
            <person name="Tang K."/>
            <person name="Zhang L."/>
            <person name="Feng Y."/>
            <person name="Xiao L."/>
        </authorList>
    </citation>
    <scope>NUCLEOTIDE SEQUENCE [LARGE SCALE GENOMIC DNA]</scope>
    <source>
        <strain evidence="7">30847</strain>
    </source>
</reference>
<proteinExistence type="predicted"/>
<feature type="transmembrane region" description="Helical" evidence="5">
    <location>
        <begin position="241"/>
        <end position="262"/>
    </location>
</feature>
<feature type="transmembrane region" description="Helical" evidence="5">
    <location>
        <begin position="368"/>
        <end position="386"/>
    </location>
</feature>
<keyword evidence="3 5" id="KW-1133">Transmembrane helix</keyword>
<feature type="transmembrane region" description="Helical" evidence="5">
    <location>
        <begin position="137"/>
        <end position="160"/>
    </location>
</feature>
<dbReference type="OrthoDB" id="438545at2759"/>
<comment type="caution">
    <text evidence="7">The sequence shown here is derived from an EMBL/GenBank/DDBJ whole genome shotgun (WGS) entry which is preliminary data.</text>
</comment>
<protein>
    <submittedName>
        <fullName evidence="7">Transmembrane amino acid transporter protein</fullName>
    </submittedName>
</protein>
<dbReference type="GO" id="GO:0016020">
    <property type="term" value="C:membrane"/>
    <property type="evidence" value="ECO:0007669"/>
    <property type="project" value="UniProtKB-SubCell"/>
</dbReference>
<evidence type="ECO:0000256" key="1">
    <source>
        <dbReference type="ARBA" id="ARBA00004141"/>
    </source>
</evidence>
<evidence type="ECO:0000313" key="8">
    <source>
        <dbReference type="Proteomes" id="UP000186804"/>
    </source>
</evidence>
<organism evidence="7 8">
    <name type="scientific">Cryptosporidium andersoni</name>
    <dbReference type="NCBI Taxonomy" id="117008"/>
    <lineage>
        <taxon>Eukaryota</taxon>
        <taxon>Sar</taxon>
        <taxon>Alveolata</taxon>
        <taxon>Apicomplexa</taxon>
        <taxon>Conoidasida</taxon>
        <taxon>Coccidia</taxon>
        <taxon>Eucoccidiorida</taxon>
        <taxon>Eimeriorina</taxon>
        <taxon>Cryptosporidiidae</taxon>
        <taxon>Cryptosporidium</taxon>
    </lineage>
</organism>
<dbReference type="Proteomes" id="UP000186804">
    <property type="component" value="Unassembled WGS sequence"/>
</dbReference>
<feature type="transmembrane region" description="Helical" evidence="5">
    <location>
        <begin position="432"/>
        <end position="454"/>
    </location>
</feature>
<feature type="transmembrane region" description="Helical" evidence="5">
    <location>
        <begin position="172"/>
        <end position="191"/>
    </location>
</feature>
<dbReference type="EMBL" id="LRBS01000091">
    <property type="protein sequence ID" value="OII75084.1"/>
    <property type="molecule type" value="Genomic_DNA"/>
</dbReference>
<evidence type="ECO:0000256" key="2">
    <source>
        <dbReference type="ARBA" id="ARBA00022692"/>
    </source>
</evidence>
<feature type="transmembrane region" description="Helical" evidence="5">
    <location>
        <begin position="274"/>
        <end position="302"/>
    </location>
</feature>